<dbReference type="RefSeq" id="WP_024037075.1">
    <property type="nucleotide sequence ID" value="NZ_CACRUE010000006.1"/>
</dbReference>
<dbReference type="PIRSF" id="PIRSF034934">
    <property type="entry name" value="AbiF_AbiD"/>
    <property type="match status" value="1"/>
</dbReference>
<proteinExistence type="predicted"/>
<accession>A0A6N2YQL4</accession>
<gene>
    <name evidence="1" type="ORF">IBLFYP30_00904</name>
</gene>
<sequence>MTLLMLKEPKTFDEQIDLLKSRGLIIGDEDKAKFILSNINYYRFSAYLIHFKKEDETYKENITFEHIYNLYLFDKELRNILIDMLESIEISFRTYIAYTLAIKHGSTGYLDKQFFKNEKYFESFIKKLEDEKNNHKNKLFIKHHNEKYNGILPIWVAVEIMSFGTLSKLYSNMLPQDTAYIKRELCKVNPILVNSWLHSLTHLRNVCAHYGRIYNTYFPPIKVKKSDKNNVINDRQVFTYILAIKHLIADKNIWNDYFIKLQALFYKYDNYVELEFLGFPENWVSILSL</sequence>
<evidence type="ECO:0000313" key="1">
    <source>
        <dbReference type="EMBL" id="VYT68317.1"/>
    </source>
</evidence>
<protein>
    <submittedName>
        <fullName evidence="1">Abi-like protein</fullName>
    </submittedName>
</protein>
<name>A0A6N2YQL4_9FIRM</name>
<dbReference type="Pfam" id="PF07751">
    <property type="entry name" value="Abi_2"/>
    <property type="match status" value="1"/>
</dbReference>
<dbReference type="InterPro" id="IPR011664">
    <property type="entry name" value="Abi_system_AbiD/AbiF-like"/>
</dbReference>
<dbReference type="EMBL" id="CACRUE010000006">
    <property type="protein sequence ID" value="VYT68317.1"/>
    <property type="molecule type" value="Genomic_DNA"/>
</dbReference>
<reference evidence="1" key="1">
    <citation type="submission" date="2019-11" db="EMBL/GenBank/DDBJ databases">
        <authorList>
            <person name="Feng L."/>
        </authorList>
    </citation>
    <scope>NUCLEOTIDE SEQUENCE</scope>
    <source>
        <strain evidence="1">IbartlettiiLFYP30</strain>
    </source>
</reference>
<dbReference type="AlphaFoldDB" id="A0A6N2YQL4"/>
<organism evidence="1">
    <name type="scientific">Intestinibacter bartlettii</name>
    <dbReference type="NCBI Taxonomy" id="261299"/>
    <lineage>
        <taxon>Bacteria</taxon>
        <taxon>Bacillati</taxon>
        <taxon>Bacillota</taxon>
        <taxon>Clostridia</taxon>
        <taxon>Peptostreptococcales</taxon>
        <taxon>Peptostreptococcaceae</taxon>
        <taxon>Intestinibacter</taxon>
    </lineage>
</organism>
<dbReference type="InterPro" id="IPR017034">
    <property type="entry name" value="Abi_system_AbiD/AbiF"/>
</dbReference>